<dbReference type="Proteomes" id="UP000460221">
    <property type="component" value="Unassembled WGS sequence"/>
</dbReference>
<sequence length="58" mass="6518">MERVPEDTVTCTMCGTVAAATPLDWVSERGPRGLTWVCAVCARTHLRAIEAKLDQEWW</sequence>
<dbReference type="AlphaFoldDB" id="A0A7K1FGE4"/>
<accession>A0A7K1FGE4</accession>
<protein>
    <recommendedName>
        <fullName evidence="3">Small CPxCG-related zinc finger protein</fullName>
    </recommendedName>
</protein>
<organism evidence="1 2">
    <name type="scientific">Nakamurella alba</name>
    <dbReference type="NCBI Taxonomy" id="2665158"/>
    <lineage>
        <taxon>Bacteria</taxon>
        <taxon>Bacillati</taxon>
        <taxon>Actinomycetota</taxon>
        <taxon>Actinomycetes</taxon>
        <taxon>Nakamurellales</taxon>
        <taxon>Nakamurellaceae</taxon>
        <taxon>Nakamurella</taxon>
    </lineage>
</organism>
<reference evidence="1 2" key="1">
    <citation type="submission" date="2019-11" db="EMBL/GenBank/DDBJ databases">
        <authorList>
            <person name="Jiang L.-Q."/>
        </authorList>
    </citation>
    <scope>NUCLEOTIDE SEQUENCE [LARGE SCALE GENOMIC DNA]</scope>
    <source>
        <strain evidence="1 2">YIM 132087</strain>
    </source>
</reference>
<evidence type="ECO:0000313" key="1">
    <source>
        <dbReference type="EMBL" id="MTD13195.1"/>
    </source>
</evidence>
<evidence type="ECO:0008006" key="3">
    <source>
        <dbReference type="Google" id="ProtNLM"/>
    </source>
</evidence>
<evidence type="ECO:0000313" key="2">
    <source>
        <dbReference type="Proteomes" id="UP000460221"/>
    </source>
</evidence>
<dbReference type="EMBL" id="WLYK01000001">
    <property type="protein sequence ID" value="MTD13195.1"/>
    <property type="molecule type" value="Genomic_DNA"/>
</dbReference>
<keyword evidence="2" id="KW-1185">Reference proteome</keyword>
<proteinExistence type="predicted"/>
<dbReference type="RefSeq" id="WP_154767097.1">
    <property type="nucleotide sequence ID" value="NZ_WLYK01000001.1"/>
</dbReference>
<name>A0A7K1FGE4_9ACTN</name>
<gene>
    <name evidence="1" type="ORF">GIS00_04440</name>
</gene>
<comment type="caution">
    <text evidence="1">The sequence shown here is derived from an EMBL/GenBank/DDBJ whole genome shotgun (WGS) entry which is preliminary data.</text>
</comment>